<organism evidence="2 3">
    <name type="scientific">Caudoviricetes sp. vir323</name>
    <dbReference type="NCBI Taxonomy" id="3068356"/>
    <lineage>
        <taxon>Viruses</taxon>
        <taxon>Duplodnaviria</taxon>
        <taxon>Heunggongvirae</taxon>
        <taxon>Uroviricota</taxon>
        <taxon>Caudoviricetes</taxon>
    </lineage>
</organism>
<evidence type="ECO:0000313" key="3">
    <source>
        <dbReference type="Proteomes" id="UP001302343"/>
    </source>
</evidence>
<protein>
    <submittedName>
        <fullName evidence="2">Uncharacterized protein</fullName>
    </submittedName>
</protein>
<keyword evidence="3" id="KW-1185">Reference proteome</keyword>
<dbReference type="GeneID" id="300198922"/>
<proteinExistence type="predicted"/>
<dbReference type="EMBL" id="BK063679">
    <property type="protein sequence ID" value="DBA35541.1"/>
    <property type="molecule type" value="Genomic_DNA"/>
</dbReference>
<accession>A0AA87CCL8</accession>
<evidence type="ECO:0000313" key="2">
    <source>
        <dbReference type="EMBL" id="DBA35541.1"/>
    </source>
</evidence>
<name>A0AA87CCL8_9CAUD</name>
<dbReference type="RefSeq" id="YP_013605321.1">
    <property type="nucleotide sequence ID" value="NC_133304.1"/>
</dbReference>
<gene>
    <name evidence="2" type="ORF">vir323_00029</name>
</gene>
<sequence>MVEKKLKDSDERFGLEFEVKKNTKHANRIGFSNTLFKVGEKVYVISEEQHFDIIKDMDQVDEYKSRIKELEKIIVDNKSDNNVDDLKKELQEKDDMINTLKERVDSLGQELESNKSQPKIHDKDEIDKLKEELESERSQHEYWKSSFENIMDNSDELSARNEELIKENERLKNTNDEINQTNKLLNENLIASNANFKETTQELQSNHEATEKELKETITKQQTHIDELSKKVESLIGLKEYIPPTEHYAALEELKDKINVAETELSKAMAEVDMKLKTQKSEMDVKHTEEKAQMLVVYNQQLNHYKLKYNGLAKDYNHLLGDASSLSRINILLSGRHKAIVKDKEPVELEEIEVEEPTETIEYVPKDNVTLI</sequence>
<feature type="coiled-coil region" evidence="1">
    <location>
        <begin position="53"/>
        <end position="271"/>
    </location>
</feature>
<reference evidence="2 3" key="1">
    <citation type="journal article" date="2023" name="Nat. Microbiol.">
        <title>A compendium of viruses from methanogenic archaea reveals their diversity and adaptations to the gut environment.</title>
        <authorList>
            <person name="Medvedeva S."/>
            <person name="Borrel G."/>
            <person name="Krupovic M."/>
            <person name="Gribaldo S."/>
        </authorList>
    </citation>
    <scope>NUCLEOTIDE SEQUENCE [LARGE SCALE GENOMIC DNA]</scope>
</reference>
<evidence type="ECO:0000256" key="1">
    <source>
        <dbReference type="SAM" id="Coils"/>
    </source>
</evidence>
<keyword evidence="1" id="KW-0175">Coiled coil</keyword>
<dbReference type="Proteomes" id="UP001302343">
    <property type="component" value="Segment"/>
</dbReference>